<organism evidence="2 3">
    <name type="scientific">Ascaris lumbricoides</name>
    <name type="common">Giant roundworm</name>
    <dbReference type="NCBI Taxonomy" id="6252"/>
    <lineage>
        <taxon>Eukaryota</taxon>
        <taxon>Metazoa</taxon>
        <taxon>Ecdysozoa</taxon>
        <taxon>Nematoda</taxon>
        <taxon>Chromadorea</taxon>
        <taxon>Rhabditida</taxon>
        <taxon>Spirurina</taxon>
        <taxon>Ascaridomorpha</taxon>
        <taxon>Ascaridoidea</taxon>
        <taxon>Ascarididae</taxon>
        <taxon>Ascaris</taxon>
    </lineage>
</organism>
<dbReference type="SUPFAM" id="SSF56436">
    <property type="entry name" value="C-type lectin-like"/>
    <property type="match status" value="1"/>
</dbReference>
<dbReference type="InterPro" id="IPR016187">
    <property type="entry name" value="CTDL_fold"/>
</dbReference>
<dbReference type="InterPro" id="IPR050111">
    <property type="entry name" value="C-type_lectin/snaclec_domain"/>
</dbReference>
<dbReference type="Pfam" id="PF00059">
    <property type="entry name" value="Lectin_C"/>
    <property type="match status" value="1"/>
</dbReference>
<proteinExistence type="predicted"/>
<dbReference type="SMART" id="SM00034">
    <property type="entry name" value="CLECT"/>
    <property type="match status" value="1"/>
</dbReference>
<dbReference type="PANTHER" id="PTHR22803">
    <property type="entry name" value="MANNOSE, PHOSPHOLIPASE, LECTIN RECEPTOR RELATED"/>
    <property type="match status" value="1"/>
</dbReference>
<dbReference type="WBParaSite" id="ALUE_0001251901-mRNA-1">
    <property type="protein sequence ID" value="ALUE_0001251901-mRNA-1"/>
    <property type="gene ID" value="ALUE_0001251901"/>
</dbReference>
<feature type="domain" description="C-type lectin" evidence="1">
    <location>
        <begin position="98"/>
        <end position="201"/>
    </location>
</feature>
<sequence length="222" mass="25320">MAKMENAFAGITQDMKKSNVCVEEVKKEAMKIASIMRHYMRRAKLNQLNSKKCLYEVEKEAMKIASIMRHYMRRAKLNQLNSKKCLYECEPGWAYYEPTASCYISVRGNFSFNEARNGCEERGANLTSIHSEEESNFINELSDGESIYWIGLQNKGGIWHWIDGTPLTYTKWREGEPDGCCAAEADTAAANYGSDTGEWDDGPSVSSWHNTHNYVCKKQASY</sequence>
<reference evidence="3" key="1">
    <citation type="submission" date="2023-03" db="UniProtKB">
        <authorList>
            <consortium name="WormBaseParasite"/>
        </authorList>
    </citation>
    <scope>IDENTIFICATION</scope>
</reference>
<dbReference type="InterPro" id="IPR016186">
    <property type="entry name" value="C-type_lectin-like/link_sf"/>
</dbReference>
<dbReference type="Proteomes" id="UP000036681">
    <property type="component" value="Unplaced"/>
</dbReference>
<keyword evidence="2" id="KW-1185">Reference proteome</keyword>
<dbReference type="AlphaFoldDB" id="A0A9J2PTB5"/>
<dbReference type="PROSITE" id="PS50041">
    <property type="entry name" value="C_TYPE_LECTIN_2"/>
    <property type="match status" value="1"/>
</dbReference>
<evidence type="ECO:0000313" key="2">
    <source>
        <dbReference type="Proteomes" id="UP000036681"/>
    </source>
</evidence>
<dbReference type="InterPro" id="IPR001304">
    <property type="entry name" value="C-type_lectin-like"/>
</dbReference>
<protein>
    <submittedName>
        <fullName evidence="3">C-type lectin domain-containing protein</fullName>
    </submittedName>
</protein>
<accession>A0A9J2PTB5</accession>
<evidence type="ECO:0000313" key="3">
    <source>
        <dbReference type="WBParaSite" id="ALUE_0001251901-mRNA-1"/>
    </source>
</evidence>
<evidence type="ECO:0000259" key="1">
    <source>
        <dbReference type="PROSITE" id="PS50041"/>
    </source>
</evidence>
<name>A0A9J2PTB5_ASCLU</name>
<dbReference type="Gene3D" id="3.10.100.10">
    <property type="entry name" value="Mannose-Binding Protein A, subunit A"/>
    <property type="match status" value="1"/>
</dbReference>